<dbReference type="Proteomes" id="UP001362999">
    <property type="component" value="Unassembled WGS sequence"/>
</dbReference>
<proteinExistence type="predicted"/>
<name>A0AAW0APE9_9AGAR</name>
<feature type="signal peptide" evidence="1">
    <location>
        <begin position="1"/>
        <end position="17"/>
    </location>
</feature>
<keyword evidence="1" id="KW-0732">Signal</keyword>
<evidence type="ECO:0000313" key="3">
    <source>
        <dbReference type="Proteomes" id="UP001362999"/>
    </source>
</evidence>
<evidence type="ECO:0000256" key="1">
    <source>
        <dbReference type="SAM" id="SignalP"/>
    </source>
</evidence>
<evidence type="ECO:0000313" key="2">
    <source>
        <dbReference type="EMBL" id="KAK7014926.1"/>
    </source>
</evidence>
<reference evidence="2 3" key="1">
    <citation type="journal article" date="2024" name="J Genomics">
        <title>Draft genome sequencing and assembly of Favolaschia claudopus CIRM-BRFM 2984 isolated from oak limbs.</title>
        <authorList>
            <person name="Navarro D."/>
            <person name="Drula E."/>
            <person name="Chaduli D."/>
            <person name="Cazenave R."/>
            <person name="Ahrendt S."/>
            <person name="Wang J."/>
            <person name="Lipzen A."/>
            <person name="Daum C."/>
            <person name="Barry K."/>
            <person name="Grigoriev I.V."/>
            <person name="Favel A."/>
            <person name="Rosso M.N."/>
            <person name="Martin F."/>
        </authorList>
    </citation>
    <scope>NUCLEOTIDE SEQUENCE [LARGE SCALE GENOMIC DNA]</scope>
    <source>
        <strain evidence="2 3">CIRM-BRFM 2984</strain>
    </source>
</reference>
<feature type="chain" id="PRO_5043979164" evidence="1">
    <location>
        <begin position="18"/>
        <end position="110"/>
    </location>
</feature>
<dbReference type="EMBL" id="JAWWNJ010000055">
    <property type="protein sequence ID" value="KAK7014926.1"/>
    <property type="molecule type" value="Genomic_DNA"/>
</dbReference>
<protein>
    <submittedName>
        <fullName evidence="2">Uncharacterized protein</fullName>
    </submittedName>
</protein>
<accession>A0AAW0APE9</accession>
<keyword evidence="3" id="KW-1185">Reference proteome</keyword>
<dbReference type="AlphaFoldDB" id="A0AAW0APE9"/>
<organism evidence="2 3">
    <name type="scientific">Favolaschia claudopus</name>
    <dbReference type="NCBI Taxonomy" id="2862362"/>
    <lineage>
        <taxon>Eukaryota</taxon>
        <taxon>Fungi</taxon>
        <taxon>Dikarya</taxon>
        <taxon>Basidiomycota</taxon>
        <taxon>Agaricomycotina</taxon>
        <taxon>Agaricomycetes</taxon>
        <taxon>Agaricomycetidae</taxon>
        <taxon>Agaricales</taxon>
        <taxon>Marasmiineae</taxon>
        <taxon>Mycenaceae</taxon>
        <taxon>Favolaschia</taxon>
    </lineage>
</organism>
<gene>
    <name evidence="2" type="ORF">R3P38DRAFT_2998445</name>
</gene>
<comment type="caution">
    <text evidence="2">The sequence shown here is derived from an EMBL/GenBank/DDBJ whole genome shotgun (WGS) entry which is preliminary data.</text>
</comment>
<sequence length="110" mass="12169">MSCLILTMVLVSSVVYGRRGTVIPVQDCAHLGQFLPQNGLLVQSITDKQCNLPAGTQFALARDSRSEFRQTRTRLFYLSGLGRTEPWPLRTTSAILWSQHGSPNPSSPHT</sequence>